<name>A0A9D9EJD1_9BACT</name>
<reference evidence="3" key="1">
    <citation type="submission" date="2020-10" db="EMBL/GenBank/DDBJ databases">
        <authorList>
            <person name="Gilroy R."/>
        </authorList>
    </citation>
    <scope>NUCLEOTIDE SEQUENCE</scope>
    <source>
        <strain evidence="3">D3-1215</strain>
    </source>
</reference>
<dbReference type="EMBL" id="JADIMR010000119">
    <property type="protein sequence ID" value="MBO8447635.1"/>
    <property type="molecule type" value="Genomic_DNA"/>
</dbReference>
<organism evidence="3 4">
    <name type="scientific">Candidatus Enterocola intestinipullorum</name>
    <dbReference type="NCBI Taxonomy" id="2840783"/>
    <lineage>
        <taxon>Bacteria</taxon>
        <taxon>Pseudomonadati</taxon>
        <taxon>Bacteroidota</taxon>
        <taxon>Bacteroidia</taxon>
        <taxon>Bacteroidales</taxon>
        <taxon>Candidatus Enterocola</taxon>
    </lineage>
</organism>
<dbReference type="Pfam" id="PF22013">
    <property type="entry name" value="PG_1098_Fer"/>
    <property type="match status" value="1"/>
</dbReference>
<dbReference type="Proteomes" id="UP000823637">
    <property type="component" value="Unassembled WGS sequence"/>
</dbReference>
<dbReference type="InterPro" id="IPR041497">
    <property type="entry name" value="Thump-like"/>
</dbReference>
<feature type="domain" description="THUMP-like" evidence="1">
    <location>
        <begin position="61"/>
        <end position="128"/>
    </location>
</feature>
<dbReference type="GO" id="GO:0032259">
    <property type="term" value="P:methylation"/>
    <property type="evidence" value="ECO:0007669"/>
    <property type="project" value="UniProtKB-KW"/>
</dbReference>
<sequence length="130" mass="14280">QGEEENACACYSDPLDYLYEPNASILKAGAFKIIANTYGLGKLHPNSHLYTSGTLVSGFPGRIFKVCGIHPAKASFCKDLDKANLAVRNFPCKTEELKRKLKIKDGGELYIFATTLANGKHVIIRCRKTA</sequence>
<dbReference type="AlphaFoldDB" id="A0A9D9EJD1"/>
<reference evidence="3" key="2">
    <citation type="journal article" date="2021" name="PeerJ">
        <title>Extensive microbial diversity within the chicken gut microbiome revealed by metagenomics and culture.</title>
        <authorList>
            <person name="Gilroy R."/>
            <person name="Ravi A."/>
            <person name="Getino M."/>
            <person name="Pursley I."/>
            <person name="Horton D.L."/>
            <person name="Alikhan N.F."/>
            <person name="Baker D."/>
            <person name="Gharbi K."/>
            <person name="Hall N."/>
            <person name="Watson M."/>
            <person name="Adriaenssens E.M."/>
            <person name="Foster-Nyarko E."/>
            <person name="Jarju S."/>
            <person name="Secka A."/>
            <person name="Antonio M."/>
            <person name="Oren A."/>
            <person name="Chaudhuri R.R."/>
            <person name="La Ragione R."/>
            <person name="Hildebrand F."/>
            <person name="Pallen M.J."/>
        </authorList>
    </citation>
    <scope>NUCLEOTIDE SEQUENCE</scope>
    <source>
        <strain evidence="3">D3-1215</strain>
    </source>
</reference>
<evidence type="ECO:0000313" key="3">
    <source>
        <dbReference type="EMBL" id="MBO8447635.1"/>
    </source>
</evidence>
<keyword evidence="3" id="KW-0808">Transferase</keyword>
<dbReference type="GO" id="GO:0008168">
    <property type="term" value="F:methyltransferase activity"/>
    <property type="evidence" value="ECO:0007669"/>
    <property type="project" value="UniProtKB-KW"/>
</dbReference>
<feature type="non-terminal residue" evidence="3">
    <location>
        <position position="1"/>
    </location>
</feature>
<evidence type="ECO:0000259" key="1">
    <source>
        <dbReference type="Pfam" id="PF18096"/>
    </source>
</evidence>
<gene>
    <name evidence="3" type="ORF">IAC32_07840</name>
</gene>
<protein>
    <submittedName>
        <fullName evidence="3">SAM-dependent methyltransferase</fullName>
    </submittedName>
</protein>
<proteinExistence type="predicted"/>
<accession>A0A9D9EJD1</accession>
<dbReference type="InterPro" id="IPR054168">
    <property type="entry name" value="PG_1098_Fer"/>
</dbReference>
<keyword evidence="3" id="KW-0489">Methyltransferase</keyword>
<dbReference type="Pfam" id="PF18096">
    <property type="entry name" value="Thump_like"/>
    <property type="match status" value="1"/>
</dbReference>
<evidence type="ECO:0000259" key="2">
    <source>
        <dbReference type="Pfam" id="PF22013"/>
    </source>
</evidence>
<comment type="caution">
    <text evidence="3">The sequence shown here is derived from an EMBL/GenBank/DDBJ whole genome shotgun (WGS) entry which is preliminary data.</text>
</comment>
<evidence type="ECO:0000313" key="4">
    <source>
        <dbReference type="Proteomes" id="UP000823637"/>
    </source>
</evidence>
<feature type="domain" description="PG-1098 ferredoxin-like" evidence="2">
    <location>
        <begin position="17"/>
        <end position="60"/>
    </location>
</feature>